<dbReference type="Gene3D" id="2.40.480.10">
    <property type="entry name" value="Allene oxide cyclase-like"/>
    <property type="match status" value="1"/>
</dbReference>
<keyword evidence="3 4" id="KW-0964">Secreted</keyword>
<sequence>MPHHGFKTGPACTHLKEQELHFHLYMHHYSSGSNANATTAVHSKHHNSFGQIAVNDWPIFDGPGPCAKTVARGQGLYVHAAQADHACQGFVPGVGYTSFTIKFNHESGFPGSTLYVMGDAVTAHESAVVGGTGEFTMAGGIVKKSQKETNCSGWIVELHIHARYTPMKHGNAWSL</sequence>
<dbReference type="RefSeq" id="XP_010235704.1">
    <property type="nucleotide sequence ID" value="XM_010237402.3"/>
</dbReference>
<gene>
    <name evidence="6" type="primary">LOC104583804</name>
    <name evidence="5" type="ORF">BRADI_1g21635v3</name>
</gene>
<evidence type="ECO:0000256" key="3">
    <source>
        <dbReference type="ARBA" id="ARBA00022525"/>
    </source>
</evidence>
<dbReference type="Proteomes" id="UP000008810">
    <property type="component" value="Chromosome 1"/>
</dbReference>
<reference evidence="5 6" key="1">
    <citation type="journal article" date="2010" name="Nature">
        <title>Genome sequencing and analysis of the model grass Brachypodium distachyon.</title>
        <authorList>
            <consortium name="International Brachypodium Initiative"/>
        </authorList>
    </citation>
    <scope>NUCLEOTIDE SEQUENCE [LARGE SCALE GENOMIC DNA]</scope>
    <source>
        <strain evidence="5 6">Bd21</strain>
    </source>
</reference>
<evidence type="ECO:0000256" key="1">
    <source>
        <dbReference type="ARBA" id="ARBA00010746"/>
    </source>
</evidence>
<evidence type="ECO:0000313" key="5">
    <source>
        <dbReference type="EMBL" id="KQK15282.1"/>
    </source>
</evidence>
<dbReference type="GeneID" id="104583804"/>
<evidence type="ECO:0000256" key="2">
    <source>
        <dbReference type="ARBA" id="ARBA00011738"/>
    </source>
</evidence>
<proteinExistence type="inferred from homology"/>
<organism evidence="5">
    <name type="scientific">Brachypodium distachyon</name>
    <name type="common">Purple false brome</name>
    <name type="synonym">Trachynia distachya</name>
    <dbReference type="NCBI Taxonomy" id="15368"/>
    <lineage>
        <taxon>Eukaryota</taxon>
        <taxon>Viridiplantae</taxon>
        <taxon>Streptophyta</taxon>
        <taxon>Embryophyta</taxon>
        <taxon>Tracheophyta</taxon>
        <taxon>Spermatophyta</taxon>
        <taxon>Magnoliopsida</taxon>
        <taxon>Liliopsida</taxon>
        <taxon>Poales</taxon>
        <taxon>Poaceae</taxon>
        <taxon>BOP clade</taxon>
        <taxon>Pooideae</taxon>
        <taxon>Stipodae</taxon>
        <taxon>Brachypodieae</taxon>
        <taxon>Brachypodium</taxon>
    </lineage>
</organism>
<evidence type="ECO:0000313" key="7">
    <source>
        <dbReference type="Proteomes" id="UP000008810"/>
    </source>
</evidence>
<dbReference type="EnsemblPlants" id="KQK15282">
    <property type="protein sequence ID" value="KQK15282"/>
    <property type="gene ID" value="BRADI_1g21635v3"/>
</dbReference>
<dbReference type="Gramene" id="KQK15282">
    <property type="protein sequence ID" value="KQK15282"/>
    <property type="gene ID" value="BRADI_1g21635v3"/>
</dbReference>
<evidence type="ECO:0000256" key="4">
    <source>
        <dbReference type="RuleBase" id="RU363099"/>
    </source>
</evidence>
<dbReference type="InterPro" id="IPR004265">
    <property type="entry name" value="Dirigent"/>
</dbReference>
<dbReference type="AlphaFoldDB" id="A0A0Q3RQI7"/>
<accession>A0A0Q3RQI7</accession>
<protein>
    <recommendedName>
        <fullName evidence="4">Dirigent protein</fullName>
    </recommendedName>
</protein>
<reference evidence="5" key="2">
    <citation type="submission" date="2017-06" db="EMBL/GenBank/DDBJ databases">
        <title>WGS assembly of Brachypodium distachyon.</title>
        <authorList>
            <consortium name="The International Brachypodium Initiative"/>
            <person name="Lucas S."/>
            <person name="Harmon-Smith M."/>
            <person name="Lail K."/>
            <person name="Tice H."/>
            <person name="Grimwood J."/>
            <person name="Bruce D."/>
            <person name="Barry K."/>
            <person name="Shu S."/>
            <person name="Lindquist E."/>
            <person name="Wang M."/>
            <person name="Pitluck S."/>
            <person name="Vogel J.P."/>
            <person name="Garvin D.F."/>
            <person name="Mockler T.C."/>
            <person name="Schmutz J."/>
            <person name="Rokhsar D."/>
            <person name="Bevan M.W."/>
        </authorList>
    </citation>
    <scope>NUCLEOTIDE SEQUENCE</scope>
    <source>
        <strain evidence="5">Bd21</strain>
    </source>
</reference>
<dbReference type="Pfam" id="PF03018">
    <property type="entry name" value="Dirigent"/>
    <property type="match status" value="1"/>
</dbReference>
<dbReference type="OrthoDB" id="674221at2759"/>
<dbReference type="EMBL" id="CM000880">
    <property type="protein sequence ID" value="KQK15282.1"/>
    <property type="molecule type" value="Genomic_DNA"/>
</dbReference>
<comment type="subcellular location">
    <subcellularLocation>
        <location evidence="4">Secreted</location>
        <location evidence="4">Extracellular space</location>
        <location evidence="4">Apoplast</location>
    </subcellularLocation>
</comment>
<dbReference type="PANTHER" id="PTHR21495">
    <property type="entry name" value="NUCLEOPORIN-RELATED"/>
    <property type="match status" value="1"/>
</dbReference>
<evidence type="ECO:0000313" key="6">
    <source>
        <dbReference type="EnsemblPlants" id="KQK15282"/>
    </source>
</evidence>
<comment type="subunit">
    <text evidence="2 4">Homodimer.</text>
</comment>
<dbReference type="GO" id="GO:0048046">
    <property type="term" value="C:apoplast"/>
    <property type="evidence" value="ECO:0007669"/>
    <property type="project" value="UniProtKB-SubCell"/>
</dbReference>
<keyword evidence="7" id="KW-1185">Reference proteome</keyword>
<dbReference type="InterPro" id="IPR044859">
    <property type="entry name" value="Allene_oxi_cyc_Dirigent"/>
</dbReference>
<comment type="function">
    <text evidence="4">Dirigent proteins impart stereoselectivity on the phenoxy radical-coupling reaction, yielding optically active lignans from two molecules of coniferyl alcohol in the biosynthesis of lignans, flavonolignans, and alkaloids and thus plays a central role in plant secondary metabolism.</text>
</comment>
<dbReference type="STRING" id="15368.A0A0Q3RQI7"/>
<name>A0A0Q3RQI7_BRADI</name>
<keyword evidence="4" id="KW-0052">Apoplast</keyword>
<comment type="similarity">
    <text evidence="1 4">Belongs to the plant dirigent protein family.</text>
</comment>
<dbReference type="KEGG" id="bdi:104583804"/>
<dbReference type="GO" id="GO:0009699">
    <property type="term" value="P:phenylpropanoid biosynthetic process"/>
    <property type="evidence" value="ECO:0007669"/>
    <property type="project" value="UniProtKB-ARBA"/>
</dbReference>
<reference evidence="6" key="3">
    <citation type="submission" date="2018-08" db="UniProtKB">
        <authorList>
            <consortium name="EnsemblPlants"/>
        </authorList>
    </citation>
    <scope>IDENTIFICATION</scope>
    <source>
        <strain evidence="6">cv. Bd21</strain>
    </source>
</reference>